<dbReference type="EMBL" id="JBBMER010000007">
    <property type="protein sequence ID" value="MEQ2380295.1"/>
    <property type="molecule type" value="Genomic_DNA"/>
</dbReference>
<dbReference type="RefSeq" id="WP_055176896.1">
    <property type="nucleotide sequence ID" value="NZ_DAWDAH010000009.1"/>
</dbReference>
<name>A0ABV1BX29_9FIRM</name>
<sequence>MELNGVNSYYTGYASTASQTNKDNKTSGTASANNYSDTAATYESSKGQTVSSATSKSTNPSLVAQLKADSDNRMQQLQSLVSKMFEKQGITIGTADDMWKVLASGNFTADADTIAKAKEDISEDGYWGVKQTSSRIFDFAMALAGDDEEKMQKMKAAVEKGFKLATKSWGKELPDISKNTYSAVMDKFDDYFASKKTSTDTE</sequence>
<gene>
    <name evidence="1" type="ORF">WMO14_10420</name>
</gene>
<dbReference type="Proteomes" id="UP001442364">
    <property type="component" value="Unassembled WGS sequence"/>
</dbReference>
<evidence type="ECO:0000313" key="2">
    <source>
        <dbReference type="Proteomes" id="UP001442364"/>
    </source>
</evidence>
<evidence type="ECO:0000313" key="1">
    <source>
        <dbReference type="EMBL" id="MEQ2380295.1"/>
    </source>
</evidence>
<protein>
    <submittedName>
        <fullName evidence="1">Uncharacterized protein</fullName>
    </submittedName>
</protein>
<reference evidence="1 2" key="1">
    <citation type="submission" date="2024-03" db="EMBL/GenBank/DDBJ databases">
        <title>Human intestinal bacterial collection.</title>
        <authorList>
            <person name="Pauvert C."/>
            <person name="Hitch T.C.A."/>
            <person name="Clavel T."/>
        </authorList>
    </citation>
    <scope>NUCLEOTIDE SEQUENCE [LARGE SCALE GENOMIC DNA]</scope>
    <source>
        <strain evidence="1 2">CLA-AA-H255</strain>
    </source>
</reference>
<keyword evidence="2" id="KW-1185">Reference proteome</keyword>
<accession>A0ABV1BX29</accession>
<proteinExistence type="predicted"/>
<comment type="caution">
    <text evidence="1">The sequence shown here is derived from an EMBL/GenBank/DDBJ whole genome shotgun (WGS) entry which is preliminary data.</text>
</comment>
<organism evidence="1 2">
    <name type="scientific">[Lactobacillus] rogosae</name>
    <dbReference type="NCBI Taxonomy" id="706562"/>
    <lineage>
        <taxon>Bacteria</taxon>
        <taxon>Bacillati</taxon>
        <taxon>Bacillota</taxon>
        <taxon>Clostridia</taxon>
        <taxon>Lachnospirales</taxon>
        <taxon>Lachnospiraceae</taxon>
        <taxon>Lachnospira</taxon>
    </lineage>
</organism>